<feature type="coiled-coil region" evidence="1">
    <location>
        <begin position="509"/>
        <end position="683"/>
    </location>
</feature>
<dbReference type="Gene3D" id="1.20.5.340">
    <property type="match status" value="1"/>
</dbReference>
<accession>A0AAW1PL35</accession>
<feature type="compositionally biased region" description="Gly residues" evidence="2">
    <location>
        <begin position="1538"/>
        <end position="1547"/>
    </location>
</feature>
<sequence>MAESPAVVDFKPEKLTPETYAHRRNKTTQQELQSLMHSTEFRAWAAASKFNKKHAARASGPSKRWLLIALPCLAVLGAAGALYGHQDLSATTFHDLKPANSKAPDVATGLHKKHLEATPNEQQAATSSATPSGARNPAPATVMLRQQLELSTSQLHRAHEIALTHRRLADELQKLKVDKATEIAQLAMQVRDAKQLAGKHSVENAALVAQLREAHDKLRVQEGLAAKNAAKAATQLAALSAPPATPPAGVLTPVGRETPLEKELQPAAVMSATGLAATLLLLALTSAFIFRRAAKYYAARLPPVPEQAQQQASSADAQRVEQLQFTITQLSEELASTRQQQQASAAQSEELEVVNDLLWQLKQEAKEMTAELELKQQQLAEAKACFDELHEMHAKTRAEKDAVLARQAELEGRLEQIQQEMSRMVAEQLTRADEAADVREVLAERSLANSKGSRPGKVPRNKENSDANAGMRQPVPRQKSGDPSERDEAELRLALREANDHIRNNRTRQAALQADLTAAKANLDALSAESATREFMLTEAAILEGNLRAQVADLLRANARANDVIADLEAKRAQQETLVHALSADNAALGRTSQQVAEEKAELHAAVQKLRAEKSELEAAGRELAADKAELQAAAQQLQAENAELEAAAGKAALDKAALEATLRHLQDQLNSVTQEVEPAERAEHTDTIIKLQLEAKRAHDKISELVVDKHLLEGRLQDAKQDIAVLDVAKAEEVEEQRQLAQQAASLARYQVECAVIDQQLLQERVLDLEDAAAELQQSREGLHLQVEALQQERQLSQATLPAALQEVRHLTALNTTLEEELCMLDEELAALTAENSQLQGRLLEVQVGIRPRQLADVDVELDRKEHQVAELHLLQTQLEGQLDKLARQLAATEAHNAELATQREKLAQDLANVNEVKRHLETVIQEKADEMSRLASENYNLDAQLEQVTASLGELAASKAECEAKLRQYEQDVNDLSKMYEVADSAKQGMGVELRNLRDALGGLAQDLEEGEGLHDEHVRQGCPLAPFAHDKVASLLQRAQIEGNAGQRASDSETPQTSPATSGLPSPDVANQDCTSDLAADGDAMRGGESSAVRGLFAKIGRVARHLGGSEDSTPSAPAPSPAGPHVPHTVINDPRMRSFLENASQRIGALQAAMQTEADPPPSPLALKPALASASPALPDLQQPATPIAAKAAESGLMGHMSQASPAMAASGPLRAVMRASHEIEQKYAQLQQQVDRSMLRPGGEDQVDEEALRQIQAMLRDLTEAYRRVVAEQSGLAMAVRIQDDLEAELHAARCRLEEASVRSNGLAEERQELEQEQLTCQELVEQANEEVQIAMQRKVSTEADLKAFEEVWGFGQDVSLHEDAVAAQDNLEAHAKAKAAALEAVELVLASKAALLLDLEATYAVMAAQEQHIDSLTAALTDAEAQLASQTNAEAQVEKAFEVASVALTVQLDALGGQQAAQQARHAGQQEQQADASADAAQEGAGADADSSPAKGLINIHLAGSLPQEDPVTPVADRSITLLDLGYYTSERGGGMMGGGDDPARTPTMKQRPSAAGAENVAAAANSAARIPSSPDGKLKRSTPTQGSTPRPPLGAFPLNVHASTSPSTGACFNTPASTIMIAGLEAAPPAISPQSPLEKALSLLDEGWFSSPR</sequence>
<evidence type="ECO:0000256" key="2">
    <source>
        <dbReference type="SAM" id="MobiDB-lite"/>
    </source>
</evidence>
<feature type="compositionally biased region" description="Polar residues" evidence="2">
    <location>
        <begin position="119"/>
        <end position="133"/>
    </location>
</feature>
<keyword evidence="3" id="KW-1133">Transmembrane helix</keyword>
<feature type="coiled-coil region" evidence="1">
    <location>
        <begin position="760"/>
        <end position="794"/>
    </location>
</feature>
<feature type="compositionally biased region" description="Low complexity" evidence="2">
    <location>
        <begin position="1560"/>
        <end position="1575"/>
    </location>
</feature>
<feature type="region of interest" description="Disordered" evidence="2">
    <location>
        <begin position="1467"/>
        <end position="1499"/>
    </location>
</feature>
<feature type="region of interest" description="Disordered" evidence="2">
    <location>
        <begin position="444"/>
        <end position="488"/>
    </location>
</feature>
<proteinExistence type="predicted"/>
<feature type="transmembrane region" description="Helical" evidence="3">
    <location>
        <begin position="65"/>
        <end position="84"/>
    </location>
</feature>
<keyword evidence="5" id="KW-1185">Reference proteome</keyword>
<evidence type="ECO:0000313" key="5">
    <source>
        <dbReference type="Proteomes" id="UP001489004"/>
    </source>
</evidence>
<feature type="coiled-coil region" evidence="1">
    <location>
        <begin position="877"/>
        <end position="918"/>
    </location>
</feature>
<keyword evidence="3" id="KW-0812">Transmembrane</keyword>
<evidence type="ECO:0000313" key="4">
    <source>
        <dbReference type="EMBL" id="KAK9809242.1"/>
    </source>
</evidence>
<feature type="transmembrane region" description="Helical" evidence="3">
    <location>
        <begin position="267"/>
        <end position="290"/>
    </location>
</feature>
<comment type="caution">
    <text evidence="4">The sequence shown here is derived from an EMBL/GenBank/DDBJ whole genome shotgun (WGS) entry which is preliminary data.</text>
</comment>
<name>A0AAW1PL35_9CHLO</name>
<reference evidence="4 5" key="1">
    <citation type="journal article" date="2024" name="Nat. Commun.">
        <title>Phylogenomics reveals the evolutionary origins of lichenization in chlorophyte algae.</title>
        <authorList>
            <person name="Puginier C."/>
            <person name="Libourel C."/>
            <person name="Otte J."/>
            <person name="Skaloud P."/>
            <person name="Haon M."/>
            <person name="Grisel S."/>
            <person name="Petersen M."/>
            <person name="Berrin J.G."/>
            <person name="Delaux P.M."/>
            <person name="Dal Grande F."/>
            <person name="Keller J."/>
        </authorList>
    </citation>
    <scope>NUCLEOTIDE SEQUENCE [LARGE SCALE GENOMIC DNA]</scope>
    <source>
        <strain evidence="4 5">SAG 2043</strain>
    </source>
</reference>
<protein>
    <submittedName>
        <fullName evidence="4">Uncharacterized protein</fullName>
    </submittedName>
</protein>
<evidence type="ECO:0000256" key="3">
    <source>
        <dbReference type="SAM" id="Phobius"/>
    </source>
</evidence>
<gene>
    <name evidence="4" type="ORF">WJX72_011958</name>
</gene>
<feature type="compositionally biased region" description="Polar residues" evidence="2">
    <location>
        <begin position="1050"/>
        <end position="1067"/>
    </location>
</feature>
<feature type="region of interest" description="Disordered" evidence="2">
    <location>
        <begin position="1537"/>
        <end position="1601"/>
    </location>
</feature>
<feature type="region of interest" description="Disordered" evidence="2">
    <location>
        <begin position="1045"/>
        <end position="1091"/>
    </location>
</feature>
<feature type="coiled-coil region" evidence="1">
    <location>
        <begin position="954"/>
        <end position="988"/>
    </location>
</feature>
<feature type="coiled-coil region" evidence="1">
    <location>
        <begin position="1412"/>
        <end position="1446"/>
    </location>
</feature>
<organism evidence="4 5">
    <name type="scientific">[Myrmecia] bisecta</name>
    <dbReference type="NCBI Taxonomy" id="41462"/>
    <lineage>
        <taxon>Eukaryota</taxon>
        <taxon>Viridiplantae</taxon>
        <taxon>Chlorophyta</taxon>
        <taxon>core chlorophytes</taxon>
        <taxon>Trebouxiophyceae</taxon>
        <taxon>Trebouxiales</taxon>
        <taxon>Trebouxiaceae</taxon>
        <taxon>Myrmecia</taxon>
    </lineage>
</organism>
<feature type="region of interest" description="Disordered" evidence="2">
    <location>
        <begin position="1110"/>
        <end position="1135"/>
    </location>
</feature>
<evidence type="ECO:0000256" key="1">
    <source>
        <dbReference type="SAM" id="Coils"/>
    </source>
</evidence>
<dbReference type="Proteomes" id="UP001489004">
    <property type="component" value="Unassembled WGS sequence"/>
</dbReference>
<keyword evidence="1" id="KW-0175">Coiled coil</keyword>
<feature type="coiled-coil region" evidence="1">
    <location>
        <begin position="320"/>
        <end position="427"/>
    </location>
</feature>
<dbReference type="EMBL" id="JALJOR010000011">
    <property type="protein sequence ID" value="KAK9809242.1"/>
    <property type="molecule type" value="Genomic_DNA"/>
</dbReference>
<feature type="region of interest" description="Disordered" evidence="2">
    <location>
        <begin position="117"/>
        <end position="137"/>
    </location>
</feature>
<feature type="compositionally biased region" description="Low complexity" evidence="2">
    <location>
        <begin position="1467"/>
        <end position="1498"/>
    </location>
</feature>
<feature type="coiled-coil region" evidence="1">
    <location>
        <begin position="1218"/>
        <end position="1350"/>
    </location>
</feature>
<keyword evidence="3" id="KW-0472">Membrane</keyword>
<feature type="compositionally biased region" description="Basic and acidic residues" evidence="2">
    <location>
        <begin position="479"/>
        <end position="488"/>
    </location>
</feature>